<reference evidence="2 3" key="1">
    <citation type="submission" date="2019-02" db="EMBL/GenBank/DDBJ databases">
        <title>Emended description of the genus Rhodopseudomonas and description of Rhodopseudomonas albus sp. nov., a non-phototrophic, heavy-metal-tolerant bacterium isolated from garden soil.</title>
        <authorList>
            <person name="Bao Z."/>
            <person name="Cao W.W."/>
            <person name="Sato Y."/>
            <person name="Nishizawa T."/>
            <person name="Zhao J."/>
            <person name="Guo Y."/>
            <person name="Ohta H."/>
        </authorList>
    </citation>
    <scope>NUCLEOTIDE SEQUENCE [LARGE SCALE GENOMIC DNA]</scope>
    <source>
        <strain evidence="2 3">SK50-23</strain>
    </source>
</reference>
<keyword evidence="3" id="KW-1185">Reference proteome</keyword>
<proteinExistence type="predicted"/>
<evidence type="ECO:0000256" key="1">
    <source>
        <dbReference type="SAM" id="MobiDB-lite"/>
    </source>
</evidence>
<dbReference type="Proteomes" id="UP000682843">
    <property type="component" value="Chromosome"/>
</dbReference>
<feature type="region of interest" description="Disordered" evidence="1">
    <location>
        <begin position="20"/>
        <end position="40"/>
    </location>
</feature>
<feature type="compositionally biased region" description="Basic and acidic residues" evidence="1">
    <location>
        <begin position="22"/>
        <end position="36"/>
    </location>
</feature>
<evidence type="ECO:0000313" key="2">
    <source>
        <dbReference type="EMBL" id="QUS39927.1"/>
    </source>
</evidence>
<organism evidence="2 3">
    <name type="scientific">Tardiphaga alba</name>
    <dbReference type="NCBI Taxonomy" id="340268"/>
    <lineage>
        <taxon>Bacteria</taxon>
        <taxon>Pseudomonadati</taxon>
        <taxon>Pseudomonadota</taxon>
        <taxon>Alphaproteobacteria</taxon>
        <taxon>Hyphomicrobiales</taxon>
        <taxon>Nitrobacteraceae</taxon>
        <taxon>Tardiphaga</taxon>
    </lineage>
</organism>
<name>A0ABX8A8D1_9BRAD</name>
<dbReference type="EMBL" id="CP036498">
    <property type="protein sequence ID" value="QUS39927.1"/>
    <property type="molecule type" value="Genomic_DNA"/>
</dbReference>
<accession>A0ABX8A8D1</accession>
<gene>
    <name evidence="2" type="ORF">RPMA_14610</name>
</gene>
<dbReference type="RefSeq" id="WP_211908078.1">
    <property type="nucleotide sequence ID" value="NZ_CP036498.1"/>
</dbReference>
<sequence length="65" mass="7228">MQTTIDRVIRTFTFKWPTASDEQTRRGLADSREHGRSSTPDAAVLASKLLQNYKGYVAGRATVAE</sequence>
<protein>
    <submittedName>
        <fullName evidence="2">Uncharacterized protein</fullName>
    </submittedName>
</protein>
<evidence type="ECO:0000313" key="3">
    <source>
        <dbReference type="Proteomes" id="UP000682843"/>
    </source>
</evidence>